<feature type="domain" description="GST N-terminal" evidence="1">
    <location>
        <begin position="7"/>
        <end position="99"/>
    </location>
</feature>
<dbReference type="Gene3D" id="1.20.1050.10">
    <property type="match status" value="1"/>
</dbReference>
<comment type="caution">
    <text evidence="2">The sequence shown here is derived from an EMBL/GenBank/DDBJ whole genome shotgun (WGS) entry which is preliminary data.</text>
</comment>
<protein>
    <recommendedName>
        <fullName evidence="1">GST N-terminal domain-containing protein</fullName>
    </recommendedName>
</protein>
<reference evidence="2 3" key="1">
    <citation type="journal article" date="2010" name="Proc. Natl. Acad. Sci. U.S.A.">
        <title>Insights into evolution of multicellular fungi from the assembled chromosomes of the mushroom Coprinopsis cinerea (Coprinus cinereus).</title>
        <authorList>
            <person name="Stajich J.E."/>
            <person name="Wilke S.K."/>
            <person name="Ahren D."/>
            <person name="Au C.H."/>
            <person name="Birren B.W."/>
            <person name="Borodovsky M."/>
            <person name="Burns C."/>
            <person name="Canback B."/>
            <person name="Casselton L.A."/>
            <person name="Cheng C.K."/>
            <person name="Deng J."/>
            <person name="Dietrich F.S."/>
            <person name="Fargo D.C."/>
            <person name="Farman M.L."/>
            <person name="Gathman A.C."/>
            <person name="Goldberg J."/>
            <person name="Guigo R."/>
            <person name="Hoegger P.J."/>
            <person name="Hooker J.B."/>
            <person name="Huggins A."/>
            <person name="James T.Y."/>
            <person name="Kamada T."/>
            <person name="Kilaru S."/>
            <person name="Kodira C."/>
            <person name="Kues U."/>
            <person name="Kupfer D."/>
            <person name="Kwan H.S."/>
            <person name="Lomsadze A."/>
            <person name="Li W."/>
            <person name="Lilly W.W."/>
            <person name="Ma L.J."/>
            <person name="Mackey A.J."/>
            <person name="Manning G."/>
            <person name="Martin F."/>
            <person name="Muraguchi H."/>
            <person name="Natvig D.O."/>
            <person name="Palmerini H."/>
            <person name="Ramesh M.A."/>
            <person name="Rehmeyer C.J."/>
            <person name="Roe B.A."/>
            <person name="Shenoy N."/>
            <person name="Stanke M."/>
            <person name="Ter-Hovhannisyan V."/>
            <person name="Tunlid A."/>
            <person name="Velagapudi R."/>
            <person name="Vision T.J."/>
            <person name="Zeng Q."/>
            <person name="Zolan M.E."/>
            <person name="Pukkila P.J."/>
        </authorList>
    </citation>
    <scope>NUCLEOTIDE SEQUENCE [LARGE SCALE GENOMIC DNA]</scope>
    <source>
        <strain evidence="3">Okayama-7 / 130 / ATCC MYA-4618 / FGSC 9003</strain>
    </source>
</reference>
<keyword evidence="3" id="KW-1185">Reference proteome</keyword>
<evidence type="ECO:0000313" key="2">
    <source>
        <dbReference type="EMBL" id="EAU86423.1"/>
    </source>
</evidence>
<dbReference type="PROSITE" id="PS50404">
    <property type="entry name" value="GST_NTER"/>
    <property type="match status" value="1"/>
</dbReference>
<dbReference type="InterPro" id="IPR036282">
    <property type="entry name" value="Glutathione-S-Trfase_C_sf"/>
</dbReference>
<dbReference type="SUPFAM" id="SSF52833">
    <property type="entry name" value="Thioredoxin-like"/>
    <property type="match status" value="1"/>
</dbReference>
<dbReference type="AlphaFoldDB" id="A8NQ15"/>
<name>A8NQ15_COPC7</name>
<dbReference type="Gene3D" id="3.40.30.10">
    <property type="entry name" value="Glutaredoxin"/>
    <property type="match status" value="1"/>
</dbReference>
<gene>
    <name evidence="2" type="ORF">CC1G_05417</name>
</gene>
<dbReference type="RefSeq" id="XP_001835455.1">
    <property type="nucleotide sequence ID" value="XM_001835403.2"/>
</dbReference>
<dbReference type="OMA" id="WKSRYAL"/>
<evidence type="ECO:0000259" key="1">
    <source>
        <dbReference type="PROSITE" id="PS50404"/>
    </source>
</evidence>
<dbReference type="CDD" id="cd00299">
    <property type="entry name" value="GST_C_family"/>
    <property type="match status" value="1"/>
</dbReference>
<accession>A8NQ15</accession>
<dbReference type="Pfam" id="PF13409">
    <property type="entry name" value="GST_N_2"/>
    <property type="match status" value="1"/>
</dbReference>
<dbReference type="VEuPathDB" id="FungiDB:CC1G_05417"/>
<evidence type="ECO:0000313" key="3">
    <source>
        <dbReference type="Proteomes" id="UP000001861"/>
    </source>
</evidence>
<organism evidence="2 3">
    <name type="scientific">Coprinopsis cinerea (strain Okayama-7 / 130 / ATCC MYA-4618 / FGSC 9003)</name>
    <name type="common">Inky cap fungus</name>
    <name type="synonym">Hormographiella aspergillata</name>
    <dbReference type="NCBI Taxonomy" id="240176"/>
    <lineage>
        <taxon>Eukaryota</taxon>
        <taxon>Fungi</taxon>
        <taxon>Dikarya</taxon>
        <taxon>Basidiomycota</taxon>
        <taxon>Agaricomycotina</taxon>
        <taxon>Agaricomycetes</taxon>
        <taxon>Agaricomycetidae</taxon>
        <taxon>Agaricales</taxon>
        <taxon>Agaricineae</taxon>
        <taxon>Psathyrellaceae</taxon>
        <taxon>Coprinopsis</taxon>
    </lineage>
</organism>
<sequence>MITLYDIPTTTAIKATSGNVWKARFSLNYKGLPFKTEWIEIPDIESAVYRKHNLSAPTTRPDGSPKYTLPVIYDSSTDKAIADSFEIAKYLDATYPDTPKVFPDTKDGAEAGWNKQEVMINTIMGHIFPIFPYYCRELLEKANPPTREYLNVVVAKDLAAFLKVQKIDELNYTPEQNAEGVEKLKEALGHLDEKFGGKGEFGWFLGDKISFADFELGGLLLAMKNVWPGAEVWDTQISKWHGGKWANFVSKLEPYTTVN</sequence>
<dbReference type="InterPro" id="IPR054416">
    <property type="entry name" value="GST_UstS-like_C"/>
</dbReference>
<dbReference type="EMBL" id="AACS02000008">
    <property type="protein sequence ID" value="EAU86423.1"/>
    <property type="molecule type" value="Genomic_DNA"/>
</dbReference>
<dbReference type="SUPFAM" id="SSF47616">
    <property type="entry name" value="GST C-terminal domain-like"/>
    <property type="match status" value="1"/>
</dbReference>
<proteinExistence type="predicted"/>
<dbReference type="InterPro" id="IPR036249">
    <property type="entry name" value="Thioredoxin-like_sf"/>
</dbReference>
<dbReference type="Proteomes" id="UP000001861">
    <property type="component" value="Unassembled WGS sequence"/>
</dbReference>
<dbReference type="KEGG" id="cci:CC1G_05417"/>
<dbReference type="Pfam" id="PF22041">
    <property type="entry name" value="GST_C_7"/>
    <property type="match status" value="1"/>
</dbReference>
<dbReference type="OrthoDB" id="4951845at2759"/>
<dbReference type="InParanoid" id="A8NQ15"/>
<dbReference type="eggNOG" id="ENOG502QQN3">
    <property type="taxonomic scope" value="Eukaryota"/>
</dbReference>
<dbReference type="GeneID" id="6011987"/>
<dbReference type="InterPro" id="IPR004045">
    <property type="entry name" value="Glutathione_S-Trfase_N"/>
</dbReference>